<protein>
    <submittedName>
        <fullName evidence="5">Transcriptional regulator</fullName>
    </submittedName>
</protein>
<dbReference type="GO" id="GO:0003700">
    <property type="term" value="F:DNA-binding transcription factor activity"/>
    <property type="evidence" value="ECO:0007669"/>
    <property type="project" value="InterPro"/>
</dbReference>
<dbReference type="Pfam" id="PF07729">
    <property type="entry name" value="FCD"/>
    <property type="match status" value="1"/>
</dbReference>
<dbReference type="CDD" id="cd07377">
    <property type="entry name" value="WHTH_GntR"/>
    <property type="match status" value="1"/>
</dbReference>
<dbReference type="AlphaFoldDB" id="H8KN90"/>
<dbReference type="PANTHER" id="PTHR43537:SF47">
    <property type="entry name" value="REGULATORY PROTEIN GNTR HTH"/>
    <property type="match status" value="1"/>
</dbReference>
<dbReference type="InterPro" id="IPR008920">
    <property type="entry name" value="TF_FadR/GntR_C"/>
</dbReference>
<dbReference type="Proteomes" id="UP000007590">
    <property type="component" value="Chromosome"/>
</dbReference>
<dbReference type="SUPFAM" id="SSF48008">
    <property type="entry name" value="GntR ligand-binding domain-like"/>
    <property type="match status" value="1"/>
</dbReference>
<name>H8KN90_SOLCM</name>
<evidence type="ECO:0000256" key="1">
    <source>
        <dbReference type="ARBA" id="ARBA00023015"/>
    </source>
</evidence>
<dbReference type="STRING" id="929556.Solca_4433"/>
<feature type="domain" description="HTH gntR-type" evidence="4">
    <location>
        <begin position="10"/>
        <end position="78"/>
    </location>
</feature>
<dbReference type="HOGENOM" id="CLU_017584_9_2_10"/>
<dbReference type="InterPro" id="IPR036390">
    <property type="entry name" value="WH_DNA-bd_sf"/>
</dbReference>
<accession>H8KN90</accession>
<dbReference type="Pfam" id="PF00392">
    <property type="entry name" value="GntR"/>
    <property type="match status" value="1"/>
</dbReference>
<dbReference type="Gene3D" id="1.10.10.10">
    <property type="entry name" value="Winged helix-like DNA-binding domain superfamily/Winged helix DNA-binding domain"/>
    <property type="match status" value="1"/>
</dbReference>
<evidence type="ECO:0000256" key="2">
    <source>
        <dbReference type="ARBA" id="ARBA00023125"/>
    </source>
</evidence>
<dbReference type="Gene3D" id="1.20.120.530">
    <property type="entry name" value="GntR ligand-binding domain-like"/>
    <property type="match status" value="1"/>
</dbReference>
<dbReference type="RefSeq" id="WP_014682645.1">
    <property type="nucleotide sequence ID" value="NC_017770.1"/>
</dbReference>
<keyword evidence="2" id="KW-0238">DNA-binding</keyword>
<dbReference type="SMART" id="SM00895">
    <property type="entry name" value="FCD"/>
    <property type="match status" value="1"/>
</dbReference>
<organism evidence="5 6">
    <name type="scientific">Solitalea canadensis (strain ATCC 29591 / DSM 3403 / JCM 21819 / LMG 8368 / NBRC 15130 / NCIMB 12057 / USAM 9D)</name>
    <name type="common">Flexibacter canadensis</name>
    <dbReference type="NCBI Taxonomy" id="929556"/>
    <lineage>
        <taxon>Bacteria</taxon>
        <taxon>Pseudomonadati</taxon>
        <taxon>Bacteroidota</taxon>
        <taxon>Sphingobacteriia</taxon>
        <taxon>Sphingobacteriales</taxon>
        <taxon>Sphingobacteriaceae</taxon>
        <taxon>Solitalea</taxon>
    </lineage>
</organism>
<evidence type="ECO:0000256" key="3">
    <source>
        <dbReference type="ARBA" id="ARBA00023163"/>
    </source>
</evidence>
<dbReference type="SUPFAM" id="SSF46785">
    <property type="entry name" value="Winged helix' DNA-binding domain"/>
    <property type="match status" value="1"/>
</dbReference>
<gene>
    <name evidence="5" type="ordered locus">Solca_4433</name>
</gene>
<sequence>MNNLAIIKRKSLADEVADRIKEMITSGNYTIGDKLPTEPELMQQFGVGRSSIREAMKILSNNGFTRVQQGTGTFVTSLIGNAEMLSNCLNKARYEELNEVRFFLEEKIVDKAVLQRTDANIEKMRHFLELRKKYAAEQNIVDTIQADIDFHTTIAEAAGNTIMLELYQTVAQHIKSAFSQIHKDTTAFIESQTVHEALLQAIIDKNATKAVLLAAGISQQKK</sequence>
<dbReference type="InterPro" id="IPR000524">
    <property type="entry name" value="Tscrpt_reg_HTH_GntR"/>
</dbReference>
<proteinExistence type="predicted"/>
<dbReference type="SMART" id="SM00345">
    <property type="entry name" value="HTH_GNTR"/>
    <property type="match status" value="1"/>
</dbReference>
<evidence type="ECO:0000313" key="6">
    <source>
        <dbReference type="Proteomes" id="UP000007590"/>
    </source>
</evidence>
<keyword evidence="1" id="KW-0805">Transcription regulation</keyword>
<evidence type="ECO:0000313" key="5">
    <source>
        <dbReference type="EMBL" id="AFD09423.1"/>
    </source>
</evidence>
<dbReference type="KEGG" id="scn:Solca_4433"/>
<dbReference type="InterPro" id="IPR011711">
    <property type="entry name" value="GntR_C"/>
</dbReference>
<dbReference type="GO" id="GO:0003677">
    <property type="term" value="F:DNA binding"/>
    <property type="evidence" value="ECO:0007669"/>
    <property type="project" value="UniProtKB-KW"/>
</dbReference>
<dbReference type="PROSITE" id="PS50949">
    <property type="entry name" value="HTH_GNTR"/>
    <property type="match status" value="1"/>
</dbReference>
<dbReference type="EMBL" id="CP003349">
    <property type="protein sequence ID" value="AFD09423.1"/>
    <property type="molecule type" value="Genomic_DNA"/>
</dbReference>
<dbReference type="PRINTS" id="PR00035">
    <property type="entry name" value="HTHGNTR"/>
</dbReference>
<dbReference type="InterPro" id="IPR036388">
    <property type="entry name" value="WH-like_DNA-bd_sf"/>
</dbReference>
<dbReference type="eggNOG" id="COG2186">
    <property type="taxonomic scope" value="Bacteria"/>
</dbReference>
<keyword evidence="6" id="KW-1185">Reference proteome</keyword>
<evidence type="ECO:0000259" key="4">
    <source>
        <dbReference type="PROSITE" id="PS50949"/>
    </source>
</evidence>
<keyword evidence="3" id="KW-0804">Transcription</keyword>
<reference evidence="5" key="1">
    <citation type="submission" date="2012-02" db="EMBL/GenBank/DDBJ databases">
        <title>The complete genome of Solitalea canadensis DSM 3403.</title>
        <authorList>
            <consortium name="US DOE Joint Genome Institute (JGI-PGF)"/>
            <person name="Lucas S."/>
            <person name="Copeland A."/>
            <person name="Lapidus A."/>
            <person name="Glavina del Rio T."/>
            <person name="Dalin E."/>
            <person name="Tice H."/>
            <person name="Bruce D."/>
            <person name="Goodwin L."/>
            <person name="Pitluck S."/>
            <person name="Peters L."/>
            <person name="Ovchinnikova G."/>
            <person name="Lu M."/>
            <person name="Kyrpides N."/>
            <person name="Mavromatis K."/>
            <person name="Ivanova N."/>
            <person name="Brettin T."/>
            <person name="Detter J.C."/>
            <person name="Han C."/>
            <person name="Larimer F."/>
            <person name="Land M."/>
            <person name="Hauser L."/>
            <person name="Markowitz V."/>
            <person name="Cheng J.-F."/>
            <person name="Hugenholtz P."/>
            <person name="Woyke T."/>
            <person name="Wu D."/>
            <person name="Spring S."/>
            <person name="Schroeder M."/>
            <person name="Kopitz M."/>
            <person name="Brambilla E."/>
            <person name="Klenk H.-P."/>
            <person name="Eisen J.A."/>
        </authorList>
    </citation>
    <scope>NUCLEOTIDE SEQUENCE</scope>
    <source>
        <strain evidence="5">DSM 3403</strain>
    </source>
</reference>
<dbReference type="PANTHER" id="PTHR43537">
    <property type="entry name" value="TRANSCRIPTIONAL REGULATOR, GNTR FAMILY"/>
    <property type="match status" value="1"/>
</dbReference>